<keyword evidence="1" id="KW-0677">Repeat</keyword>
<feature type="repeat" description="PPR" evidence="2">
    <location>
        <begin position="301"/>
        <end position="335"/>
    </location>
</feature>
<dbReference type="PANTHER" id="PTHR47926">
    <property type="entry name" value="PENTATRICOPEPTIDE REPEAT-CONTAINING PROTEIN"/>
    <property type="match status" value="1"/>
</dbReference>
<proteinExistence type="predicted"/>
<evidence type="ECO:0008006" key="5">
    <source>
        <dbReference type="Google" id="ProtNLM"/>
    </source>
</evidence>
<dbReference type="GO" id="GO:0003723">
    <property type="term" value="F:RNA binding"/>
    <property type="evidence" value="ECO:0007669"/>
    <property type="project" value="InterPro"/>
</dbReference>
<dbReference type="Pfam" id="PF13041">
    <property type="entry name" value="PPR_2"/>
    <property type="match status" value="3"/>
</dbReference>
<dbReference type="GO" id="GO:0009451">
    <property type="term" value="P:RNA modification"/>
    <property type="evidence" value="ECO:0007669"/>
    <property type="project" value="InterPro"/>
</dbReference>
<dbReference type="Proteomes" id="UP000596660">
    <property type="component" value="Unplaced"/>
</dbReference>
<sequence length="524" mass="58941">MPEPDDVFYNVMFKGYSQNGMHNEVISLFGKMMESCVKPSCYTFPMVLKSCGKLSALCEGEQVHSVVLKNGFKRNPFVGNTLIEMYSGSGEFRRAFKVFEEIPLRNVVGWTNMISGFILCGDMKLAKELFDLAVDRDVVLWNTMISGYIDAGDMENAHKLFDVMPRKDTMMWNTMLNGYANSGNVDACEELFEVMPKRNVFSWNGLIGVYANHGCFVEVLTTFNRMLSEAEVLPNHVTLATVLSACARLGALDLGMWVHVYAQRIGYKEHVSVENALMDMYAKCGRIEIAKAVFNGLVKRDLVSWNTIIGGLAMHGHASDALALFHEMKNAGVQPDGVTFVGVLCACTHIGYIDEGLAYFQSLADYSLSPQIEHYGCLVDLYSRSGHLIEALNLVKMMPMKADSVIWSCLLGASRVYKNMEIAKLALEHLIELEPRNPSNYLTSSNIYGDAGKWDYVSELKVAMRDTRFQKKPGYSMIEIHDKAVEFYSSDHRHPEMVEIYVCLRNLSKIIQSLGFQPEDMDLE</sequence>
<keyword evidence="4" id="KW-1185">Reference proteome</keyword>
<dbReference type="SMR" id="A0A803MTY4"/>
<feature type="repeat" description="PPR" evidence="2">
    <location>
        <begin position="5"/>
        <end position="39"/>
    </location>
</feature>
<dbReference type="PROSITE" id="PS51375">
    <property type="entry name" value="PPR"/>
    <property type="match status" value="4"/>
</dbReference>
<reference evidence="3" key="1">
    <citation type="journal article" date="2017" name="Nature">
        <title>The genome of Chenopodium quinoa.</title>
        <authorList>
            <person name="Jarvis D.E."/>
            <person name="Ho Y.S."/>
            <person name="Lightfoot D.J."/>
            <person name="Schmoeckel S.M."/>
            <person name="Li B."/>
            <person name="Borm T.J.A."/>
            <person name="Ohyanagi H."/>
            <person name="Mineta K."/>
            <person name="Michell C.T."/>
            <person name="Saber N."/>
            <person name="Kharbatia N.M."/>
            <person name="Rupper R.R."/>
            <person name="Sharp A.R."/>
            <person name="Dally N."/>
            <person name="Boughton B.A."/>
            <person name="Woo Y.H."/>
            <person name="Gao G."/>
            <person name="Schijlen E.G.W.M."/>
            <person name="Guo X."/>
            <person name="Momin A.A."/>
            <person name="Negrao S."/>
            <person name="Al-Babili S."/>
            <person name="Gehring C."/>
            <person name="Roessner U."/>
            <person name="Jung C."/>
            <person name="Murphy K."/>
            <person name="Arold S.T."/>
            <person name="Gojobori T."/>
            <person name="van der Linden C.G."/>
            <person name="van Loo E.N."/>
            <person name="Jellen E.N."/>
            <person name="Maughan P.J."/>
            <person name="Tester M."/>
        </authorList>
    </citation>
    <scope>NUCLEOTIDE SEQUENCE [LARGE SCALE GENOMIC DNA]</scope>
    <source>
        <strain evidence="3">cv. PI 614886</strain>
    </source>
</reference>
<dbReference type="Pfam" id="PF20431">
    <property type="entry name" value="E_motif"/>
    <property type="match status" value="1"/>
</dbReference>
<evidence type="ECO:0000313" key="4">
    <source>
        <dbReference type="Proteomes" id="UP000596660"/>
    </source>
</evidence>
<dbReference type="Gramene" id="AUR62035206-RA">
    <property type="protein sequence ID" value="AUR62035206-RA:cds"/>
    <property type="gene ID" value="AUR62035206"/>
</dbReference>
<accession>A0A803MTY4</accession>
<dbReference type="Gene3D" id="1.25.40.10">
    <property type="entry name" value="Tetratricopeptide repeat domain"/>
    <property type="match status" value="4"/>
</dbReference>
<dbReference type="FunFam" id="1.25.40.10:FF:000090">
    <property type="entry name" value="Pentatricopeptide repeat-containing protein, chloroplastic"/>
    <property type="match status" value="1"/>
</dbReference>
<protein>
    <recommendedName>
        <fullName evidence="5">Chlororespiratory reduction 4</fullName>
    </recommendedName>
</protein>
<dbReference type="InterPro" id="IPR046848">
    <property type="entry name" value="E_motif"/>
</dbReference>
<name>A0A803MTY4_CHEQI</name>
<dbReference type="PANTHER" id="PTHR47926:SF371">
    <property type="entry name" value="TETRATRICOPEPTIDE REPEAT-LIKE SUPERFAMILY PROTEIN"/>
    <property type="match status" value="1"/>
</dbReference>
<evidence type="ECO:0000256" key="1">
    <source>
        <dbReference type="ARBA" id="ARBA00022737"/>
    </source>
</evidence>
<dbReference type="OMA" id="EVHCVVI"/>
<dbReference type="AlphaFoldDB" id="A0A803MTY4"/>
<dbReference type="InterPro" id="IPR046960">
    <property type="entry name" value="PPR_At4g14850-like_plant"/>
</dbReference>
<evidence type="ECO:0000256" key="2">
    <source>
        <dbReference type="PROSITE-ProRule" id="PRU00708"/>
    </source>
</evidence>
<dbReference type="Pfam" id="PF01535">
    <property type="entry name" value="PPR"/>
    <property type="match status" value="5"/>
</dbReference>
<dbReference type="InterPro" id="IPR011990">
    <property type="entry name" value="TPR-like_helical_dom_sf"/>
</dbReference>
<evidence type="ECO:0000313" key="3">
    <source>
        <dbReference type="EnsemblPlants" id="AUR62035206-RA:cds"/>
    </source>
</evidence>
<dbReference type="InterPro" id="IPR002885">
    <property type="entry name" value="PPR_rpt"/>
</dbReference>
<feature type="repeat" description="PPR" evidence="2">
    <location>
        <begin position="137"/>
        <end position="167"/>
    </location>
</feature>
<organism evidence="3 4">
    <name type="scientific">Chenopodium quinoa</name>
    <name type="common">Quinoa</name>
    <dbReference type="NCBI Taxonomy" id="63459"/>
    <lineage>
        <taxon>Eukaryota</taxon>
        <taxon>Viridiplantae</taxon>
        <taxon>Streptophyta</taxon>
        <taxon>Embryophyta</taxon>
        <taxon>Tracheophyta</taxon>
        <taxon>Spermatophyta</taxon>
        <taxon>Magnoliopsida</taxon>
        <taxon>eudicotyledons</taxon>
        <taxon>Gunneridae</taxon>
        <taxon>Pentapetalae</taxon>
        <taxon>Caryophyllales</taxon>
        <taxon>Chenopodiaceae</taxon>
        <taxon>Chenopodioideae</taxon>
        <taxon>Atripliceae</taxon>
        <taxon>Chenopodium</taxon>
    </lineage>
</organism>
<feature type="repeat" description="PPR" evidence="2">
    <location>
        <begin position="168"/>
        <end position="202"/>
    </location>
</feature>
<dbReference type="EnsemblPlants" id="AUR62035206-RA">
    <property type="protein sequence ID" value="AUR62035206-RA:cds"/>
    <property type="gene ID" value="AUR62035206"/>
</dbReference>
<dbReference type="NCBIfam" id="TIGR00756">
    <property type="entry name" value="PPR"/>
    <property type="match status" value="5"/>
</dbReference>
<reference evidence="3" key="2">
    <citation type="submission" date="2021-03" db="UniProtKB">
        <authorList>
            <consortium name="EnsemblPlants"/>
        </authorList>
    </citation>
    <scope>IDENTIFICATION</scope>
</reference>